<dbReference type="PANTHER" id="PTHR23268">
    <property type="entry name" value="T-CELL RECEPTOR BETA CHAIN"/>
    <property type="match status" value="1"/>
</dbReference>
<proteinExistence type="predicted"/>
<dbReference type="PROSITE" id="PS50835">
    <property type="entry name" value="IG_LIKE"/>
    <property type="match status" value="1"/>
</dbReference>
<feature type="chain" id="PRO_5043717855" evidence="5">
    <location>
        <begin position="22"/>
        <end position="113"/>
    </location>
</feature>
<feature type="domain" description="Ig-like" evidence="6">
    <location>
        <begin position="18"/>
        <end position="113"/>
    </location>
</feature>
<keyword evidence="8" id="KW-1185">Reference proteome</keyword>
<accession>A0AAV0AC30</accession>
<dbReference type="PANTHER" id="PTHR23268:SF92">
    <property type="entry name" value="T CELL RECEPTOR BETA VARIABLE 3-1"/>
    <property type="match status" value="1"/>
</dbReference>
<dbReference type="InterPro" id="IPR013783">
    <property type="entry name" value="Ig-like_fold"/>
</dbReference>
<name>A0AAV0AC30_PHORO</name>
<evidence type="ECO:0000256" key="3">
    <source>
        <dbReference type="ARBA" id="ARBA00023130"/>
    </source>
</evidence>
<dbReference type="GO" id="GO:0005886">
    <property type="term" value="C:plasma membrane"/>
    <property type="evidence" value="ECO:0007669"/>
    <property type="project" value="TreeGrafter"/>
</dbReference>
<evidence type="ECO:0000256" key="2">
    <source>
        <dbReference type="ARBA" id="ARBA00022859"/>
    </source>
</evidence>
<evidence type="ECO:0000256" key="5">
    <source>
        <dbReference type="SAM" id="SignalP"/>
    </source>
</evidence>
<sequence length="113" mass="12749">MGSRLLSCVAFCLWGVGPLETAVFQKPQYLVTRVGNKASLKCEQDLGHDTMYWYKQDSKQLLKAMFSYNNKQLIVNESVPSRFSPQSPDRAHLDLHVKSVEPDDSAVYFCASS</sequence>
<evidence type="ECO:0000313" key="7">
    <source>
        <dbReference type="EMBL" id="CAH7470082.1"/>
    </source>
</evidence>
<reference evidence="7" key="1">
    <citation type="submission" date="2022-06" db="EMBL/GenBank/DDBJ databases">
        <authorList>
            <person name="Andreotti S."/>
            <person name="Wyler E."/>
        </authorList>
    </citation>
    <scope>NUCLEOTIDE SEQUENCE</scope>
</reference>
<dbReference type="InterPro" id="IPR036179">
    <property type="entry name" value="Ig-like_dom_sf"/>
</dbReference>
<dbReference type="Proteomes" id="UP001152836">
    <property type="component" value="Unassembled WGS sequence"/>
</dbReference>
<comment type="caution">
    <text evidence="7">The sequence shown here is derived from an EMBL/GenBank/DDBJ whole genome shotgun (WGS) entry which is preliminary data.</text>
</comment>
<dbReference type="EMBL" id="CALSGD010001673">
    <property type="protein sequence ID" value="CAH7470082.1"/>
    <property type="molecule type" value="Genomic_DNA"/>
</dbReference>
<dbReference type="SUPFAM" id="SSF48726">
    <property type="entry name" value="Immunoglobulin"/>
    <property type="match status" value="1"/>
</dbReference>
<evidence type="ECO:0000256" key="1">
    <source>
        <dbReference type="ARBA" id="ARBA00022729"/>
    </source>
</evidence>
<dbReference type="GO" id="GO:0007166">
    <property type="term" value="P:cell surface receptor signaling pathway"/>
    <property type="evidence" value="ECO:0007669"/>
    <property type="project" value="TreeGrafter"/>
</dbReference>
<dbReference type="InterPro" id="IPR007110">
    <property type="entry name" value="Ig-like_dom"/>
</dbReference>
<protein>
    <submittedName>
        <fullName evidence="7">Trbv4 protein</fullName>
    </submittedName>
</protein>
<gene>
    <name evidence="7" type="primary">Trbv4</name>
    <name evidence="7" type="ORF">PHOROB_LOCUS17687</name>
</gene>
<keyword evidence="1 5" id="KW-0732">Signal</keyword>
<dbReference type="AlphaFoldDB" id="A0AAV0AC30"/>
<organism evidence="7 8">
    <name type="scientific">Phodopus roborovskii</name>
    <name type="common">Roborovski's desert hamster</name>
    <name type="synonym">Cricetulus roborovskii</name>
    <dbReference type="NCBI Taxonomy" id="109678"/>
    <lineage>
        <taxon>Eukaryota</taxon>
        <taxon>Metazoa</taxon>
        <taxon>Chordata</taxon>
        <taxon>Craniata</taxon>
        <taxon>Vertebrata</taxon>
        <taxon>Euteleostomi</taxon>
        <taxon>Mammalia</taxon>
        <taxon>Eutheria</taxon>
        <taxon>Euarchontoglires</taxon>
        <taxon>Glires</taxon>
        <taxon>Rodentia</taxon>
        <taxon>Myomorpha</taxon>
        <taxon>Muroidea</taxon>
        <taxon>Cricetidae</taxon>
        <taxon>Cricetinae</taxon>
        <taxon>Phodopus</taxon>
    </lineage>
</organism>
<dbReference type="InterPro" id="IPR013106">
    <property type="entry name" value="Ig_V-set"/>
</dbReference>
<keyword evidence="4" id="KW-0393">Immunoglobulin domain</keyword>
<dbReference type="GO" id="GO:0002250">
    <property type="term" value="P:adaptive immune response"/>
    <property type="evidence" value="ECO:0007669"/>
    <property type="project" value="UniProtKB-KW"/>
</dbReference>
<keyword evidence="2" id="KW-0391">Immunity</keyword>
<dbReference type="InterPro" id="IPR050413">
    <property type="entry name" value="TCR_beta_variable"/>
</dbReference>
<keyword evidence="3" id="KW-1064">Adaptive immunity</keyword>
<dbReference type="Pfam" id="PF07686">
    <property type="entry name" value="V-set"/>
    <property type="match status" value="1"/>
</dbReference>
<evidence type="ECO:0000313" key="8">
    <source>
        <dbReference type="Proteomes" id="UP001152836"/>
    </source>
</evidence>
<feature type="signal peptide" evidence="5">
    <location>
        <begin position="1"/>
        <end position="21"/>
    </location>
</feature>
<dbReference type="Gene3D" id="2.60.40.10">
    <property type="entry name" value="Immunoglobulins"/>
    <property type="match status" value="1"/>
</dbReference>
<evidence type="ECO:0000259" key="6">
    <source>
        <dbReference type="PROSITE" id="PS50835"/>
    </source>
</evidence>
<evidence type="ECO:0000256" key="4">
    <source>
        <dbReference type="ARBA" id="ARBA00023319"/>
    </source>
</evidence>